<feature type="compositionally biased region" description="Low complexity" evidence="1">
    <location>
        <begin position="108"/>
        <end position="131"/>
    </location>
</feature>
<keyword evidence="3" id="KW-1185">Reference proteome</keyword>
<dbReference type="Proteomes" id="UP000078343">
    <property type="component" value="Unassembled WGS sequence"/>
</dbReference>
<comment type="caution">
    <text evidence="2">The sequence shown here is derived from an EMBL/GenBank/DDBJ whole genome shotgun (WGS) entry which is preliminary data.</text>
</comment>
<dbReference type="GeneID" id="30014007"/>
<gene>
    <name evidence="2" type="ORF">AYL99_09839</name>
</gene>
<sequence length="241" mass="25230">MPRGVSRGHVVGTDAHPRELVFPHGSSGVVPLTPTIQHSNVNDGTPPGGPCCSGAGHHGCGCGCPGCWCRLLTHFKDESNRETYGGQGGGRRRQHHLDMTSPAGTNRSDGVSSPSSFNSSSPSATTSGSLNSGFGAPASLVRHRPAASAVIINDTRHTVLESDPDEDSPHPWHTFVESPISSSLDHMSLSTGDRSILSSQHESSLVHEQRSSASASQIIAQAGAVFDGLAFAPRFLRLTPE</sequence>
<proteinExistence type="predicted"/>
<evidence type="ECO:0000313" key="3">
    <source>
        <dbReference type="Proteomes" id="UP000078343"/>
    </source>
</evidence>
<protein>
    <submittedName>
        <fullName evidence="2">Uncharacterized protein</fullName>
    </submittedName>
</protein>
<dbReference type="AlphaFoldDB" id="A0A178Z7F0"/>
<evidence type="ECO:0000313" key="2">
    <source>
        <dbReference type="EMBL" id="OAP55687.1"/>
    </source>
</evidence>
<organism evidence="2 3">
    <name type="scientific">Fonsecaea erecta</name>
    <dbReference type="NCBI Taxonomy" id="1367422"/>
    <lineage>
        <taxon>Eukaryota</taxon>
        <taxon>Fungi</taxon>
        <taxon>Dikarya</taxon>
        <taxon>Ascomycota</taxon>
        <taxon>Pezizomycotina</taxon>
        <taxon>Eurotiomycetes</taxon>
        <taxon>Chaetothyriomycetidae</taxon>
        <taxon>Chaetothyriales</taxon>
        <taxon>Herpotrichiellaceae</taxon>
        <taxon>Fonsecaea</taxon>
    </lineage>
</organism>
<feature type="region of interest" description="Disordered" evidence="1">
    <location>
        <begin position="82"/>
        <end position="131"/>
    </location>
</feature>
<feature type="region of interest" description="Disordered" evidence="1">
    <location>
        <begin position="1"/>
        <end position="41"/>
    </location>
</feature>
<evidence type="ECO:0000256" key="1">
    <source>
        <dbReference type="SAM" id="MobiDB-lite"/>
    </source>
</evidence>
<reference evidence="2 3" key="1">
    <citation type="submission" date="2016-04" db="EMBL/GenBank/DDBJ databases">
        <title>Draft genome of Fonsecaea erecta CBS 125763.</title>
        <authorList>
            <person name="Weiss V.A."/>
            <person name="Vicente V.A."/>
            <person name="Raittz R.T."/>
            <person name="Moreno L.F."/>
            <person name="De Souza E.M."/>
            <person name="Pedrosa F.O."/>
            <person name="Steffens M.B."/>
            <person name="Faoro H."/>
            <person name="Tadra-Sfeir M.Z."/>
            <person name="Najafzadeh M.J."/>
            <person name="Felipe M.S."/>
            <person name="Teixeira M."/>
            <person name="Sun J."/>
            <person name="Xi L."/>
            <person name="Gomes R."/>
            <person name="De Azevedo C.M."/>
            <person name="Salgado C.G."/>
            <person name="Da Silva M.B."/>
            <person name="Nascimento M.F."/>
            <person name="Queiroz-Telles F."/>
            <person name="Attili D.S."/>
            <person name="Gorbushina A."/>
        </authorList>
    </citation>
    <scope>NUCLEOTIDE SEQUENCE [LARGE SCALE GENOMIC DNA]</scope>
    <source>
        <strain evidence="2 3">CBS 125763</strain>
    </source>
</reference>
<dbReference type="RefSeq" id="XP_018689054.1">
    <property type="nucleotide sequence ID" value="XM_018841345.1"/>
</dbReference>
<name>A0A178Z7F0_9EURO</name>
<dbReference type="EMBL" id="LVYI01000010">
    <property type="protein sequence ID" value="OAP55687.1"/>
    <property type="molecule type" value="Genomic_DNA"/>
</dbReference>
<accession>A0A178Z7F0</accession>
<dbReference type="OrthoDB" id="4158464at2759"/>